<dbReference type="PROSITE" id="PS50893">
    <property type="entry name" value="ABC_TRANSPORTER_2"/>
    <property type="match status" value="2"/>
</dbReference>
<dbReference type="InterPro" id="IPR003439">
    <property type="entry name" value="ABC_transporter-like_ATP-bd"/>
</dbReference>
<evidence type="ECO:0000256" key="10">
    <source>
        <dbReference type="SAM" id="Phobius"/>
    </source>
</evidence>
<feature type="transmembrane region" description="Helical" evidence="10">
    <location>
        <begin position="1308"/>
        <end position="1328"/>
    </location>
</feature>
<evidence type="ECO:0000256" key="8">
    <source>
        <dbReference type="ARBA" id="ARBA00022989"/>
    </source>
</evidence>
<feature type="transmembrane region" description="Helical" evidence="10">
    <location>
        <begin position="1165"/>
        <end position="1183"/>
    </location>
</feature>
<proteinExistence type="inferred from homology"/>
<dbReference type="Pfam" id="PF19055">
    <property type="entry name" value="ABC2_membrane_7"/>
    <property type="match status" value="1"/>
</dbReference>
<dbReference type="Gene3D" id="3.40.50.300">
    <property type="entry name" value="P-loop containing nucleotide triphosphate hydrolases"/>
    <property type="match status" value="2"/>
</dbReference>
<feature type="transmembrane region" description="Helical" evidence="10">
    <location>
        <begin position="733"/>
        <end position="760"/>
    </location>
</feature>
<keyword evidence="5" id="KW-0677">Repeat</keyword>
<dbReference type="InterPro" id="IPR013525">
    <property type="entry name" value="ABC2_TM"/>
</dbReference>
<protein>
    <recommendedName>
        <fullName evidence="11">ABC transporter domain-containing protein</fullName>
    </recommendedName>
</protein>
<dbReference type="Pfam" id="PF00005">
    <property type="entry name" value="ABC_tran"/>
    <property type="match status" value="2"/>
</dbReference>
<dbReference type="InterPro" id="IPR034003">
    <property type="entry name" value="ABCG_PDR_2"/>
</dbReference>
<keyword evidence="13" id="KW-1185">Reference proteome</keyword>
<dbReference type="GO" id="GO:0005886">
    <property type="term" value="C:plasma membrane"/>
    <property type="evidence" value="ECO:0007669"/>
    <property type="project" value="UniProtKB-ARBA"/>
</dbReference>
<keyword evidence="7" id="KW-0067">ATP-binding</keyword>
<name>A0AAD3XJL8_NEPGR</name>
<evidence type="ECO:0000256" key="4">
    <source>
        <dbReference type="ARBA" id="ARBA00022692"/>
    </source>
</evidence>
<keyword evidence="8 10" id="KW-1133">Transmembrane helix</keyword>
<keyword evidence="9 10" id="KW-0472">Membrane</keyword>
<dbReference type="InterPro" id="IPR029481">
    <property type="entry name" value="ABC_trans_N"/>
</dbReference>
<feature type="transmembrane region" description="Helical" evidence="10">
    <location>
        <begin position="506"/>
        <end position="527"/>
    </location>
</feature>
<keyword evidence="6" id="KW-0547">Nucleotide-binding</keyword>
<evidence type="ECO:0000256" key="1">
    <source>
        <dbReference type="ARBA" id="ARBA00004141"/>
    </source>
</evidence>
<dbReference type="GO" id="GO:0140359">
    <property type="term" value="F:ABC-type transporter activity"/>
    <property type="evidence" value="ECO:0007669"/>
    <property type="project" value="InterPro"/>
</dbReference>
<dbReference type="Pfam" id="PF08370">
    <property type="entry name" value="PDR_assoc"/>
    <property type="match status" value="1"/>
</dbReference>
<feature type="transmembrane region" description="Helical" evidence="10">
    <location>
        <begin position="1278"/>
        <end position="1302"/>
    </location>
</feature>
<dbReference type="InterPro" id="IPR043926">
    <property type="entry name" value="ABCG_dom"/>
</dbReference>
<comment type="caution">
    <text evidence="12">The sequence shown here is derived from an EMBL/GenBank/DDBJ whole genome shotgun (WGS) entry which is preliminary data.</text>
</comment>
<evidence type="ECO:0000256" key="6">
    <source>
        <dbReference type="ARBA" id="ARBA00022741"/>
    </source>
</evidence>
<feature type="transmembrane region" description="Helical" evidence="10">
    <location>
        <begin position="1236"/>
        <end position="1266"/>
    </location>
</feature>
<dbReference type="Pfam" id="PF14510">
    <property type="entry name" value="ABC_trans_N"/>
    <property type="match status" value="1"/>
</dbReference>
<feature type="transmembrane region" description="Helical" evidence="10">
    <location>
        <begin position="649"/>
        <end position="671"/>
    </location>
</feature>
<accession>A0AAD3XJL8</accession>
<dbReference type="InterPro" id="IPR003593">
    <property type="entry name" value="AAA+_ATPase"/>
</dbReference>
<dbReference type="GO" id="GO:0005524">
    <property type="term" value="F:ATP binding"/>
    <property type="evidence" value="ECO:0007669"/>
    <property type="project" value="UniProtKB-KW"/>
</dbReference>
<reference evidence="12" key="1">
    <citation type="submission" date="2023-05" db="EMBL/GenBank/DDBJ databases">
        <title>Nepenthes gracilis genome sequencing.</title>
        <authorList>
            <person name="Fukushima K."/>
        </authorList>
    </citation>
    <scope>NUCLEOTIDE SEQUENCE</scope>
    <source>
        <strain evidence="12">SING2019-196</strain>
    </source>
</reference>
<dbReference type="PANTHER" id="PTHR48040:SF12">
    <property type="entry name" value="ABC TRANSPORTER G FAMILY MEMBER 32-LIKE ISOFORM X1"/>
    <property type="match status" value="1"/>
</dbReference>
<keyword evidence="3" id="KW-0813">Transport</keyword>
<evidence type="ECO:0000256" key="5">
    <source>
        <dbReference type="ARBA" id="ARBA00022737"/>
    </source>
</evidence>
<evidence type="ECO:0000313" key="13">
    <source>
        <dbReference type="Proteomes" id="UP001279734"/>
    </source>
</evidence>
<dbReference type="Pfam" id="PF01061">
    <property type="entry name" value="ABC2_membrane"/>
    <property type="match status" value="2"/>
</dbReference>
<dbReference type="SMART" id="SM00382">
    <property type="entry name" value="AAA"/>
    <property type="match status" value="2"/>
</dbReference>
<evidence type="ECO:0000256" key="2">
    <source>
        <dbReference type="ARBA" id="ARBA00006012"/>
    </source>
</evidence>
<feature type="transmembrane region" description="Helical" evidence="10">
    <location>
        <begin position="624"/>
        <end position="643"/>
    </location>
</feature>
<feature type="transmembrane region" description="Helical" evidence="10">
    <location>
        <begin position="1340"/>
        <end position="1359"/>
    </location>
</feature>
<feature type="domain" description="ABC transporter" evidence="11">
    <location>
        <begin position="821"/>
        <end position="1073"/>
    </location>
</feature>
<feature type="transmembrane region" description="Helical" evidence="10">
    <location>
        <begin position="539"/>
        <end position="559"/>
    </location>
</feature>
<dbReference type="InterPro" id="IPR013581">
    <property type="entry name" value="PDR_assoc"/>
</dbReference>
<evidence type="ECO:0000256" key="9">
    <source>
        <dbReference type="ARBA" id="ARBA00023136"/>
    </source>
</evidence>
<comment type="similarity">
    <text evidence="2">Belongs to the ABC transporter superfamily. ABCG family. PDR (TC 3.A.1.205) subfamily.</text>
</comment>
<dbReference type="CDD" id="cd03232">
    <property type="entry name" value="ABCG_PDR_domain2"/>
    <property type="match status" value="1"/>
</dbReference>
<evidence type="ECO:0000256" key="7">
    <source>
        <dbReference type="ARBA" id="ARBA00022840"/>
    </source>
</evidence>
<feature type="domain" description="ABC transporter" evidence="11">
    <location>
        <begin position="137"/>
        <end position="410"/>
    </location>
</feature>
<organism evidence="12 13">
    <name type="scientific">Nepenthes gracilis</name>
    <name type="common">Slender pitcher plant</name>
    <dbReference type="NCBI Taxonomy" id="150966"/>
    <lineage>
        <taxon>Eukaryota</taxon>
        <taxon>Viridiplantae</taxon>
        <taxon>Streptophyta</taxon>
        <taxon>Embryophyta</taxon>
        <taxon>Tracheophyta</taxon>
        <taxon>Spermatophyta</taxon>
        <taxon>Magnoliopsida</taxon>
        <taxon>eudicotyledons</taxon>
        <taxon>Gunneridae</taxon>
        <taxon>Pentapetalae</taxon>
        <taxon>Caryophyllales</taxon>
        <taxon>Nepenthaceae</taxon>
        <taxon>Nepenthes</taxon>
    </lineage>
</organism>
<gene>
    <name evidence="12" type="ORF">Nepgr_008842</name>
</gene>
<dbReference type="SUPFAM" id="SSF52540">
    <property type="entry name" value="P-loop containing nucleoside triphosphate hydrolases"/>
    <property type="match status" value="2"/>
</dbReference>
<keyword evidence="4 10" id="KW-0812">Transmembrane</keyword>
<dbReference type="EMBL" id="BSYO01000007">
    <property type="protein sequence ID" value="GMH07002.1"/>
    <property type="molecule type" value="Genomic_DNA"/>
</dbReference>
<evidence type="ECO:0000313" key="12">
    <source>
        <dbReference type="EMBL" id="GMH07002.1"/>
    </source>
</evidence>
<evidence type="ECO:0000256" key="3">
    <source>
        <dbReference type="ARBA" id="ARBA00022448"/>
    </source>
</evidence>
<dbReference type="PANTHER" id="PTHR48040">
    <property type="entry name" value="PLEIOTROPIC DRUG RESISTANCE PROTEIN 1-LIKE ISOFORM X1"/>
    <property type="match status" value="1"/>
</dbReference>
<feature type="transmembrane region" description="Helical" evidence="10">
    <location>
        <begin position="590"/>
        <end position="612"/>
    </location>
</feature>
<feature type="transmembrane region" description="Helical" evidence="10">
    <location>
        <begin position="1195"/>
        <end position="1216"/>
    </location>
</feature>
<dbReference type="InterPro" id="IPR027417">
    <property type="entry name" value="P-loop_NTPase"/>
</dbReference>
<feature type="transmembrane region" description="Helical" evidence="10">
    <location>
        <begin position="1390"/>
        <end position="1413"/>
    </location>
</feature>
<dbReference type="GO" id="GO:0016887">
    <property type="term" value="F:ATP hydrolysis activity"/>
    <property type="evidence" value="ECO:0007669"/>
    <property type="project" value="InterPro"/>
</dbReference>
<sequence>MWNSPESHFTNSNSDGHNAVGGHEAALKWAALQRLPTYVRARTSIFRNVAGEVSEVDICKLGTDERNLVLDRLVNAVNEDPHKFFSKLRKRFNAVGLEFPRIEVRFENLKVDAFVHVGSRALPTIPNFIFNMSEAFLRRFGIFWGKRMKLSILNDISGAIRPSRLTLLLGPPSSGKTTFLLALAGRLGQGLEMSGKVTYNGHELKEFVPQRTSAYVSQKDQHMGEMTVREVLEFSGCCQGVEYKYGMLLELLRREKSAGIKPDEDLDILIKALSLGAQKTSLYAEYIMKILGLDICADTLVGDEMLKGISGGQKKRLTTGELLVGSARVFLMDEISTGLDSSTTHHIIRYLRHSTRALDGTTIVSLLQPDPETYELFDDVILLCEGQIVYQGPCEAALEFFAYIGFKCPERKNVADFLQEVISEKDQRQYWSKSDSCYQYVTVAKFVEAFRSFRVGTLLAQELAIPFDRRYNHPAALSTYPYGVTRGELLKMGFSWQMLLMKRNSYLYVFKYTQLILITLIIVTVFFRKTMHHRTLDDAGVYLGAIYFAIVMILFNGFMEVPMLIAKLPVLYKHRDLRFYPCWVYTFPSWILSILSSFIETVIWVAITYYGVGFDPQITRCLQQFLVFFLLHQMSIALFRLMASLGRNLIVANTFGSFAMLVVMALGGFILSRDSIPKWWIWGYWFSPLMYAQNAASVNEFLGHSWDKGAGNYTSLSLGNMLLKARSLFPESYWYWIGSGALLGYTVLFNILFTLFLTYLNPLGMHQAIISKNKQHDREREGGHEKGIIELREFLEQSFSFTGRDSKMKTGMVLPFQPLSMSFSNINYYVDVPAELKHGFIGDKLQLLVNVTGAFRPGVLTALVGESGAGKTTLMDVLAGRKTGGTIEGRIFISGYPQKQETFARISGYCEQNDIHSPCLTVHESLLFSAWLRLPSHVSLKTQKSFVDEVLALVELTPLSGALVGMPGVDGLSTEQRKRLTIAVELVANPSIVFMDEPTSGLDARAAAIVMRTVRNIVNTGRTIVCTIHQPSIDIFESFDELLLMKRGGKLIYAGALGSRSRDLIQYFEAVGVRKIKPGYNPAAWILDVTSHTEEVHLGVDFAEVYQKSDLFQKNKALVERLSKPDPNSEDLSFPTKYSRSFISQFCSCLWKQNLSYWRNPQYTAVRFFYTVIISLMFGTICWKFGSKRGTQQDIFNAMGSMYSAILFIGITNATAVQPVVSIERFVSYRERAAGMYSALTFAFAQVTIEFPYVLVQSVIYSSIFYSLASFEWDLLKFVWYLCFMYFTLLYFTFFGMMAIAVTPNHNVAAIVSAPFYMLWNLFSGFMIPRMRIPIWWRWYYWANPVAWTLYGLLTSQYGDIDEPVTLSDGVQSMPLKLLLKDQFGYKHDFLPVAAAMVVGFCLIFMVTFGYAIKSFNFQKR</sequence>
<dbReference type="FunFam" id="3.40.50.300:FF:000157">
    <property type="entry name" value="ABC transporter G family member 34"/>
    <property type="match status" value="1"/>
</dbReference>
<comment type="subcellular location">
    <subcellularLocation>
        <location evidence="1">Membrane</location>
        <topology evidence="1">Multi-pass membrane protein</topology>
    </subcellularLocation>
</comment>
<evidence type="ECO:0000259" key="11">
    <source>
        <dbReference type="PROSITE" id="PS50893"/>
    </source>
</evidence>
<dbReference type="FunFam" id="3.40.50.300:FF:000179">
    <property type="entry name" value="ABC transporter G family member 34"/>
    <property type="match status" value="1"/>
</dbReference>
<dbReference type="Proteomes" id="UP001279734">
    <property type="component" value="Unassembled WGS sequence"/>
</dbReference>